<evidence type="ECO:0000313" key="2">
    <source>
        <dbReference type="Proteomes" id="UP000236291"/>
    </source>
</evidence>
<dbReference type="PANTHER" id="PTHR35516:SF11">
    <property type="entry name" value="CYTOCHROME B6-F COMPLEX SUBUNIT 5"/>
    <property type="match status" value="1"/>
</dbReference>
<dbReference type="Proteomes" id="UP000236291">
    <property type="component" value="Unassembled WGS sequence"/>
</dbReference>
<gene>
    <name evidence="1" type="ORF">L195_g050114</name>
</gene>
<name>A0A2K3JS88_TRIPR</name>
<accession>A0A2K3JS88</accession>
<dbReference type="EMBL" id="ASHM01075443">
    <property type="protein sequence ID" value="PNX56890.1"/>
    <property type="molecule type" value="Genomic_DNA"/>
</dbReference>
<comment type="caution">
    <text evidence="1">The sequence shown here is derived from an EMBL/GenBank/DDBJ whole genome shotgun (WGS) entry which is preliminary data.</text>
</comment>
<sequence length="98" mass="11257">MAIDELVCYSDYLHCINLLKGPNIKYHVYAVLIQDIKELISQRNITLCHTLREENNCADFLTKLGASLDSDLTIHVSPPKDFFDILRSNATETFNLRE</sequence>
<dbReference type="PANTHER" id="PTHR35516">
    <property type="entry name" value="CYTOCHROME B6-F COMPLEX SUBUNIT 5"/>
    <property type="match status" value="1"/>
</dbReference>
<protein>
    <submittedName>
        <fullName evidence="1">Replication A1-like protein</fullName>
    </submittedName>
</protein>
<dbReference type="InterPro" id="IPR036397">
    <property type="entry name" value="RNaseH_sf"/>
</dbReference>
<organism evidence="1 2">
    <name type="scientific">Trifolium pratense</name>
    <name type="common">Red clover</name>
    <dbReference type="NCBI Taxonomy" id="57577"/>
    <lineage>
        <taxon>Eukaryota</taxon>
        <taxon>Viridiplantae</taxon>
        <taxon>Streptophyta</taxon>
        <taxon>Embryophyta</taxon>
        <taxon>Tracheophyta</taxon>
        <taxon>Spermatophyta</taxon>
        <taxon>Magnoliopsida</taxon>
        <taxon>eudicotyledons</taxon>
        <taxon>Gunneridae</taxon>
        <taxon>Pentapetalae</taxon>
        <taxon>rosids</taxon>
        <taxon>fabids</taxon>
        <taxon>Fabales</taxon>
        <taxon>Fabaceae</taxon>
        <taxon>Papilionoideae</taxon>
        <taxon>50 kb inversion clade</taxon>
        <taxon>NPAAA clade</taxon>
        <taxon>Hologalegina</taxon>
        <taxon>IRL clade</taxon>
        <taxon>Trifolieae</taxon>
        <taxon>Trifolium</taxon>
    </lineage>
</organism>
<evidence type="ECO:0000313" key="1">
    <source>
        <dbReference type="EMBL" id="PNX56890.1"/>
    </source>
</evidence>
<dbReference type="Gene3D" id="3.30.420.10">
    <property type="entry name" value="Ribonuclease H-like superfamily/Ribonuclease H"/>
    <property type="match status" value="1"/>
</dbReference>
<dbReference type="AlphaFoldDB" id="A0A2K3JS88"/>
<reference evidence="1 2" key="1">
    <citation type="journal article" date="2014" name="Am. J. Bot.">
        <title>Genome assembly and annotation for red clover (Trifolium pratense; Fabaceae).</title>
        <authorList>
            <person name="Istvanek J."/>
            <person name="Jaros M."/>
            <person name="Krenek A."/>
            <person name="Repkova J."/>
        </authorList>
    </citation>
    <scope>NUCLEOTIDE SEQUENCE [LARGE SCALE GENOMIC DNA]</scope>
    <source>
        <strain evidence="2">cv. Tatra</strain>
        <tissue evidence="1">Young leaves</tissue>
    </source>
</reference>
<proteinExistence type="predicted"/>
<feature type="non-terminal residue" evidence="1">
    <location>
        <position position="98"/>
    </location>
</feature>
<reference evidence="1 2" key="2">
    <citation type="journal article" date="2017" name="Front. Plant Sci.">
        <title>Gene Classification and Mining of Molecular Markers Useful in Red Clover (Trifolium pratense) Breeding.</title>
        <authorList>
            <person name="Istvanek J."/>
            <person name="Dluhosova J."/>
            <person name="Dluhos P."/>
            <person name="Patkova L."/>
            <person name="Nedelnik J."/>
            <person name="Repkova J."/>
        </authorList>
    </citation>
    <scope>NUCLEOTIDE SEQUENCE [LARGE SCALE GENOMIC DNA]</scope>
    <source>
        <strain evidence="2">cv. Tatra</strain>
        <tissue evidence="1">Young leaves</tissue>
    </source>
</reference>
<dbReference type="SUPFAM" id="SSF53098">
    <property type="entry name" value="Ribonuclease H-like"/>
    <property type="match status" value="1"/>
</dbReference>
<dbReference type="GO" id="GO:0003676">
    <property type="term" value="F:nucleic acid binding"/>
    <property type="evidence" value="ECO:0007669"/>
    <property type="project" value="InterPro"/>
</dbReference>
<dbReference type="InterPro" id="IPR012337">
    <property type="entry name" value="RNaseH-like_sf"/>
</dbReference>